<evidence type="ECO:0000313" key="3">
    <source>
        <dbReference type="Proteomes" id="UP000015104"/>
    </source>
</evidence>
<evidence type="ECO:0000313" key="2">
    <source>
        <dbReference type="EnsemblMetazoa" id="tetur01g04970.1"/>
    </source>
</evidence>
<sequence length="57" mass="6187">MAFKWIKMLKTILISLIVISLGSSMVQAAKARKPRTTTTLSPEAIEELEKLAGLGSL</sequence>
<feature type="signal peptide" evidence="1">
    <location>
        <begin position="1"/>
        <end position="28"/>
    </location>
</feature>
<reference evidence="3" key="1">
    <citation type="submission" date="2011-08" db="EMBL/GenBank/DDBJ databases">
        <authorList>
            <person name="Rombauts S."/>
        </authorList>
    </citation>
    <scope>NUCLEOTIDE SEQUENCE</scope>
    <source>
        <strain evidence="3">London</strain>
    </source>
</reference>
<accession>T1JQY7</accession>
<keyword evidence="3" id="KW-1185">Reference proteome</keyword>
<feature type="chain" id="PRO_5004580530" evidence="1">
    <location>
        <begin position="29"/>
        <end position="57"/>
    </location>
</feature>
<name>T1JQY7_TETUR</name>
<dbReference type="Proteomes" id="UP000015104">
    <property type="component" value="Unassembled WGS sequence"/>
</dbReference>
<reference evidence="2" key="2">
    <citation type="submission" date="2015-06" db="UniProtKB">
        <authorList>
            <consortium name="EnsemblMetazoa"/>
        </authorList>
    </citation>
    <scope>IDENTIFICATION</scope>
</reference>
<dbReference type="EMBL" id="CAEY01000442">
    <property type="status" value="NOT_ANNOTATED_CDS"/>
    <property type="molecule type" value="Genomic_DNA"/>
</dbReference>
<dbReference type="AlphaFoldDB" id="T1JQY7"/>
<protein>
    <submittedName>
        <fullName evidence="2">Uncharacterized protein</fullName>
    </submittedName>
</protein>
<dbReference type="HOGENOM" id="CLU_2999016_0_0_1"/>
<keyword evidence="1" id="KW-0732">Signal</keyword>
<evidence type="ECO:0000256" key="1">
    <source>
        <dbReference type="SAM" id="SignalP"/>
    </source>
</evidence>
<dbReference type="EnsemblMetazoa" id="tetur01g04970.1">
    <property type="protein sequence ID" value="tetur01g04970.1"/>
    <property type="gene ID" value="tetur01g04970"/>
</dbReference>
<proteinExistence type="predicted"/>
<organism evidence="2 3">
    <name type="scientific">Tetranychus urticae</name>
    <name type="common">Two-spotted spider mite</name>
    <dbReference type="NCBI Taxonomy" id="32264"/>
    <lineage>
        <taxon>Eukaryota</taxon>
        <taxon>Metazoa</taxon>
        <taxon>Ecdysozoa</taxon>
        <taxon>Arthropoda</taxon>
        <taxon>Chelicerata</taxon>
        <taxon>Arachnida</taxon>
        <taxon>Acari</taxon>
        <taxon>Acariformes</taxon>
        <taxon>Trombidiformes</taxon>
        <taxon>Prostigmata</taxon>
        <taxon>Eleutherengona</taxon>
        <taxon>Raphignathae</taxon>
        <taxon>Tetranychoidea</taxon>
        <taxon>Tetranychidae</taxon>
        <taxon>Tetranychus</taxon>
    </lineage>
</organism>